<dbReference type="EMBL" id="VFIA01000003">
    <property type="protein sequence ID" value="MBC3790031.1"/>
    <property type="molecule type" value="Genomic_DNA"/>
</dbReference>
<keyword evidence="3" id="KW-1185">Reference proteome</keyword>
<dbReference type="InterPro" id="IPR024535">
    <property type="entry name" value="RHGA/B-epi-like_pectate_lyase"/>
</dbReference>
<protein>
    <recommendedName>
        <fullName evidence="1">Rhamnogalacturonase A/B/Epimerase-like pectate lyase domain-containing protein</fullName>
    </recommendedName>
</protein>
<dbReference type="InterPro" id="IPR011050">
    <property type="entry name" value="Pectin_lyase_fold/virulence"/>
</dbReference>
<feature type="domain" description="Rhamnogalacturonase A/B/Epimerase-like pectate lyase" evidence="1">
    <location>
        <begin position="3"/>
        <end position="76"/>
    </location>
</feature>
<proteinExistence type="predicted"/>
<gene>
    <name evidence="2" type="ORF">FH603_515</name>
</gene>
<evidence type="ECO:0000313" key="3">
    <source>
        <dbReference type="Proteomes" id="UP000700732"/>
    </source>
</evidence>
<dbReference type="Gene3D" id="2.160.20.10">
    <property type="entry name" value="Single-stranded right-handed beta-helix, Pectin lyase-like"/>
    <property type="match status" value="1"/>
</dbReference>
<accession>A0ABR6W1N8</accession>
<dbReference type="InterPro" id="IPR012334">
    <property type="entry name" value="Pectin_lyas_fold"/>
</dbReference>
<reference evidence="2 3" key="1">
    <citation type="submission" date="2019-06" db="EMBL/GenBank/DDBJ databases">
        <title>Spirosoma utsteinense sp. nov. isolated from Antarctic ice-free soils.</title>
        <authorList>
            <person name="Tahon G."/>
        </authorList>
    </citation>
    <scope>NUCLEOTIDE SEQUENCE [LARGE SCALE GENOMIC DNA]</scope>
    <source>
        <strain evidence="2 3">LMG 31447</strain>
    </source>
</reference>
<name>A0ABR6W1N8_9BACT</name>
<evidence type="ECO:0000313" key="2">
    <source>
        <dbReference type="EMBL" id="MBC3790031.1"/>
    </source>
</evidence>
<comment type="caution">
    <text evidence="2">The sequence shown here is derived from an EMBL/GenBank/DDBJ whole genome shotgun (WGS) entry which is preliminary data.</text>
</comment>
<dbReference type="Pfam" id="PF12708">
    <property type="entry name" value="Pect-lyase_RHGA_epim"/>
    <property type="match status" value="1"/>
</dbReference>
<organism evidence="2 3">
    <name type="scientific">Spirosoma utsteinense</name>
    <dbReference type="NCBI Taxonomy" id="2585773"/>
    <lineage>
        <taxon>Bacteria</taxon>
        <taxon>Pseudomonadati</taxon>
        <taxon>Bacteroidota</taxon>
        <taxon>Cytophagia</taxon>
        <taxon>Cytophagales</taxon>
        <taxon>Cytophagaceae</taxon>
        <taxon>Spirosoma</taxon>
    </lineage>
</organism>
<sequence>MSINVKDPQFGAIGNGQADDTAAIQRAVDFAKNTATAGGGTYRPSVYFPAGYYNISAPINVTGTSGLWLTGDAGKWLGTCIFGNTSGPMFDFSGSSLSGCENFYFLSTTPSGAVRSTIGVLFALTSAGGLNCGIRNCSFQMEDYPTANGGFGTIGILNVRAEEFYVHECFVRANTPIVMSNAVSLGATGVNFTASSRYQTLTTGIGSMGVTDINGTSLQAYEKRQPALVLNGTNSLSFQGYLGRGSAATGSNETAILCSQYTTNLRVHATVESFSRMVRVLNTGFEGIQLNLVTANSTAPTTDLIDLTGCFVKGLKLSISIPNASEQVNRYVLYYAPDGGGNQPAGGFIKNSEITCYDIPNNQYIISANLLRKAVNVLFQTDRPFEKKHGRIRQLYNNVVSAGTVGTVTAATVLQFRQANQLPFNNTNGGYYRIWLDGVIRSGNQNSGALCTLGFEAQIIVNQIYNGTFDVPSVTVITLDKSVSNPTYLDIAGVVVNITFANGLGTVTVLPRVMGTGTAEPVSYDGFAEIQSDFLVNDPVPIV</sequence>
<dbReference type="SUPFAM" id="SSF51126">
    <property type="entry name" value="Pectin lyase-like"/>
    <property type="match status" value="1"/>
</dbReference>
<evidence type="ECO:0000259" key="1">
    <source>
        <dbReference type="Pfam" id="PF12708"/>
    </source>
</evidence>
<dbReference type="RefSeq" id="WP_186735749.1">
    <property type="nucleotide sequence ID" value="NZ_VFIA01000003.1"/>
</dbReference>
<dbReference type="Proteomes" id="UP000700732">
    <property type="component" value="Unassembled WGS sequence"/>
</dbReference>